<reference evidence="5 6" key="1">
    <citation type="submission" date="2016-11" db="EMBL/GenBank/DDBJ databases">
        <authorList>
            <person name="Jaros S."/>
            <person name="Januszkiewicz K."/>
            <person name="Wedrychowicz H."/>
        </authorList>
    </citation>
    <scope>NUCLEOTIDE SEQUENCE [LARGE SCALE GENOMIC DNA]</scope>
</reference>
<accession>A0A2X0P6S6</accession>
<protein>
    <submittedName>
        <fullName evidence="5">BQ5605_C005g03533 protein</fullName>
    </submittedName>
</protein>
<evidence type="ECO:0000256" key="2">
    <source>
        <dbReference type="PROSITE-ProRule" id="PRU00850"/>
    </source>
</evidence>
<keyword evidence="6" id="KW-1185">Reference proteome</keyword>
<evidence type="ECO:0000256" key="3">
    <source>
        <dbReference type="SAM" id="MobiDB-lite"/>
    </source>
</evidence>
<feature type="region of interest" description="Disordered" evidence="3">
    <location>
        <begin position="356"/>
        <end position="398"/>
    </location>
</feature>
<feature type="compositionally biased region" description="Basic residues" evidence="3">
    <location>
        <begin position="769"/>
        <end position="779"/>
    </location>
</feature>
<feature type="compositionally biased region" description="Basic and acidic residues" evidence="3">
    <location>
        <begin position="455"/>
        <end position="470"/>
    </location>
</feature>
<feature type="compositionally biased region" description="Basic and acidic residues" evidence="3">
    <location>
        <begin position="323"/>
        <end position="332"/>
    </location>
</feature>
<feature type="region of interest" description="Disordered" evidence="3">
    <location>
        <begin position="763"/>
        <end position="817"/>
    </location>
</feature>
<evidence type="ECO:0000256" key="1">
    <source>
        <dbReference type="ARBA" id="ARBA00023125"/>
    </source>
</evidence>
<evidence type="ECO:0000313" key="6">
    <source>
        <dbReference type="Proteomes" id="UP000249464"/>
    </source>
</evidence>
<dbReference type="InterPro" id="IPR008967">
    <property type="entry name" value="p53-like_TF_DNA-bd_sf"/>
</dbReference>
<evidence type="ECO:0000259" key="4">
    <source>
        <dbReference type="PROSITE" id="PS51517"/>
    </source>
</evidence>
<dbReference type="Proteomes" id="UP000249464">
    <property type="component" value="Unassembled WGS sequence"/>
</dbReference>
<feature type="DNA-binding region" description="NDT80" evidence="2">
    <location>
        <begin position="519"/>
        <end position="765"/>
    </location>
</feature>
<dbReference type="GO" id="GO:0003677">
    <property type="term" value="F:DNA binding"/>
    <property type="evidence" value="ECO:0007669"/>
    <property type="project" value="UniProtKB-KW"/>
</dbReference>
<dbReference type="EMBL" id="FQNC01000047">
    <property type="protein sequence ID" value="SGY76949.1"/>
    <property type="molecule type" value="Genomic_DNA"/>
</dbReference>
<feature type="region of interest" description="Disordered" evidence="3">
    <location>
        <begin position="510"/>
        <end position="540"/>
    </location>
</feature>
<gene>
    <name evidence="5" type="primary">BQ5605_C005g03533</name>
    <name evidence="5" type="ORF">BQ5605_C005G03533</name>
</gene>
<dbReference type="InterPro" id="IPR024061">
    <property type="entry name" value="NDT80_DNA-bd_dom"/>
</dbReference>
<feature type="domain" description="NDT80" evidence="4">
    <location>
        <begin position="519"/>
        <end position="765"/>
    </location>
</feature>
<evidence type="ECO:0000313" key="5">
    <source>
        <dbReference type="EMBL" id="SGY76949.1"/>
    </source>
</evidence>
<organism evidence="5 6">
    <name type="scientific">Microbotryum silenes-dioicae</name>
    <dbReference type="NCBI Taxonomy" id="796604"/>
    <lineage>
        <taxon>Eukaryota</taxon>
        <taxon>Fungi</taxon>
        <taxon>Dikarya</taxon>
        <taxon>Basidiomycota</taxon>
        <taxon>Pucciniomycotina</taxon>
        <taxon>Microbotryomycetes</taxon>
        <taxon>Microbotryales</taxon>
        <taxon>Microbotryaceae</taxon>
        <taxon>Microbotryum</taxon>
    </lineage>
</organism>
<feature type="compositionally biased region" description="Acidic residues" evidence="3">
    <location>
        <begin position="785"/>
        <end position="798"/>
    </location>
</feature>
<name>A0A2X0P6S6_9BASI</name>
<proteinExistence type="predicted"/>
<dbReference type="PROSITE" id="PS51517">
    <property type="entry name" value="NDT80"/>
    <property type="match status" value="1"/>
</dbReference>
<feature type="region of interest" description="Disordered" evidence="3">
    <location>
        <begin position="423"/>
        <end position="471"/>
    </location>
</feature>
<feature type="compositionally biased region" description="Polar residues" evidence="3">
    <location>
        <begin position="124"/>
        <end position="143"/>
    </location>
</feature>
<feature type="region of interest" description="Disordered" evidence="3">
    <location>
        <begin position="305"/>
        <end position="339"/>
    </location>
</feature>
<dbReference type="Pfam" id="PF05224">
    <property type="entry name" value="NDT80_PhoG"/>
    <property type="match status" value="1"/>
</dbReference>
<dbReference type="GO" id="GO:0003700">
    <property type="term" value="F:DNA-binding transcription factor activity"/>
    <property type="evidence" value="ECO:0007669"/>
    <property type="project" value="UniProtKB-UniRule"/>
</dbReference>
<feature type="compositionally biased region" description="Polar residues" evidence="3">
    <location>
        <begin position="305"/>
        <end position="314"/>
    </location>
</feature>
<dbReference type="Gene3D" id="2.60.40.1390">
    <property type="entry name" value="NDT80 DNA-binding domain"/>
    <property type="match status" value="1"/>
</dbReference>
<dbReference type="AlphaFoldDB" id="A0A2X0P6S6"/>
<dbReference type="InterPro" id="IPR037141">
    <property type="entry name" value="NDT80_DNA-bd_dom_sf"/>
</dbReference>
<feature type="region of interest" description="Disordered" evidence="3">
    <location>
        <begin position="118"/>
        <end position="143"/>
    </location>
</feature>
<dbReference type="SUPFAM" id="SSF49417">
    <property type="entry name" value="p53-like transcription factors"/>
    <property type="match status" value="1"/>
</dbReference>
<sequence length="845" mass="93071">MYPTDSSRHHISHFPIPLPALNTHPSLQHQTPFAATFHERQTTFTIAPHSQHQQLQQPTYHLSSSLLALSSISSHSADASDPCATPSLSLLSAQGERSHPWTAPESCRTPFYDYRRQTGESEELQSQSSPWFYPTSSKELDQGQNDETYQTFHRRANSHHGSTHQSHEFYFPPSSGYPSFPTFPASETTTPALHPYPAYVMDVLPLDSCHKGSVTNASGQENGNGTETVGPIASLFFVPKGDRALRQLASVAASGLASFALVPPPPTPTGTEVHMPMSDNLDISSRSVSPNSLSDQLEGPMASVLSRSGQTSASKAFLSSPERVGRLSRCSENDEEGAVEEKDRIALIRLVLQQASAERGSSHLKQMRTRSESPAKSPAAVAPLAHQPSSSPIEPVGAFASSPRTPLFIHSWVNKCSERTPDCVEEARDGDSGPAQPRSDTKKTPVTAPVVPRQRQLEDEKGSGPQKEKPCLLCDTQGTEGCEATCGTCISEDSLQPHAIDLHEQAQGFDLPLSSPASSETSDRRSPPPKPRSHRLSSRDEAAQLEDLKSEWTSKRWLFGPFLPGEAVIDSFNQQQDIIPRIDPPLFIYSKEAQAWIAYRRNYFGLNVTIKLPSAHASLFVLGAPVRRFFTMTKARNTKFHSPSKPPGKVHRNPPPVLDFVSILQFDGTRNLAQATEVEPHGFLPSSNDPHGRELVSPYTRVQFRNATANHITGSVNANGVGKAVRLMVLLLAELEDGRHVEVGRWESDEIVVRGRCPKNFVVSGEGRKNRKRSRKRNLEHKDEEQEMDSSSTDEEELLVPPRRGTRSRPLSGRNLDAQLELQASTRTTLRFQANTTLPSKRTKT</sequence>
<keyword evidence="1 2" id="KW-0238">DNA-binding</keyword>